<dbReference type="PANTHER" id="PTHR11410">
    <property type="entry name" value="ATP SYNTHASE SUBUNIT A"/>
    <property type="match status" value="1"/>
</dbReference>
<dbReference type="SUPFAM" id="SSF81336">
    <property type="entry name" value="F1F0 ATP synthase subunit A"/>
    <property type="match status" value="1"/>
</dbReference>
<reference evidence="13" key="1">
    <citation type="journal article" date="2022" name="Cladistics">
        <title>Diversification of the phytophagous lineages of true bugs (Insecta: Hemiptera: Heteroptera) shortly after that of the flowering plants.</title>
        <authorList>
            <person name="Ye F."/>
            <person name="Kment P."/>
            <person name="Redei D."/>
            <person name="Luo J.Y."/>
            <person name="Wang Y.H."/>
            <person name="Kuechler S.M."/>
            <person name="Zhang W.W."/>
            <person name="Chen P.P."/>
            <person name="Wu H.Y."/>
            <person name="Wu Y.Z."/>
            <person name="Sun X.Y."/>
            <person name="Ding L."/>
            <person name="Wang Y.R."/>
            <person name="Xie Q."/>
        </authorList>
    </citation>
    <scope>NUCLEOTIDE SEQUENCE</scope>
</reference>
<evidence type="ECO:0000256" key="11">
    <source>
        <dbReference type="RuleBase" id="RU004450"/>
    </source>
</evidence>
<proteinExistence type="inferred from homology"/>
<evidence type="ECO:0000256" key="8">
    <source>
        <dbReference type="ARBA" id="ARBA00023065"/>
    </source>
</evidence>
<evidence type="ECO:0000256" key="3">
    <source>
        <dbReference type="ARBA" id="ARBA00022448"/>
    </source>
</evidence>
<keyword evidence="10" id="KW-0066">ATP synthesis</keyword>
<evidence type="ECO:0000256" key="9">
    <source>
        <dbReference type="ARBA" id="ARBA00023136"/>
    </source>
</evidence>
<dbReference type="PANTHER" id="PTHR11410:SF0">
    <property type="entry name" value="ATP SYNTHASE SUBUNIT A"/>
    <property type="match status" value="1"/>
</dbReference>
<dbReference type="GO" id="GO:0005743">
    <property type="term" value="C:mitochondrial inner membrane"/>
    <property type="evidence" value="ECO:0007669"/>
    <property type="project" value="UniProtKB-SubCell"/>
</dbReference>
<feature type="transmembrane region" description="Helical" evidence="12">
    <location>
        <begin position="124"/>
        <end position="150"/>
    </location>
</feature>
<keyword evidence="13" id="KW-0496">Mitochondrion</keyword>
<dbReference type="InterPro" id="IPR023011">
    <property type="entry name" value="ATP_synth_F0_asu_AS"/>
</dbReference>
<name>A0A8T9ZYM3_9HEMI</name>
<dbReference type="PRINTS" id="PR00123">
    <property type="entry name" value="ATPASEA"/>
</dbReference>
<keyword evidence="9 12" id="KW-0472">Membrane</keyword>
<evidence type="ECO:0000256" key="6">
    <source>
        <dbReference type="ARBA" id="ARBA00022781"/>
    </source>
</evidence>
<comment type="subcellular location">
    <subcellularLocation>
        <location evidence="1">Membrane</location>
        <topology evidence="1">Multi-pass membrane protein</topology>
    </subcellularLocation>
    <subcellularLocation>
        <location evidence="11">Mitochondrion inner membrane</location>
        <topology evidence="11">Multi-pass membrane protein</topology>
    </subcellularLocation>
</comment>
<evidence type="ECO:0000256" key="7">
    <source>
        <dbReference type="ARBA" id="ARBA00022989"/>
    </source>
</evidence>
<feature type="transmembrane region" description="Helical" evidence="12">
    <location>
        <begin position="187"/>
        <end position="209"/>
    </location>
</feature>
<dbReference type="Gene3D" id="1.20.120.220">
    <property type="entry name" value="ATP synthase, F0 complex, subunit A"/>
    <property type="match status" value="1"/>
</dbReference>
<feature type="transmembrane region" description="Helical" evidence="12">
    <location>
        <begin position="20"/>
        <end position="38"/>
    </location>
</feature>
<comment type="similarity">
    <text evidence="2">Belongs to the ATPase A chain family.</text>
</comment>
<evidence type="ECO:0000256" key="2">
    <source>
        <dbReference type="ARBA" id="ARBA00006810"/>
    </source>
</evidence>
<protein>
    <recommendedName>
        <fullName evidence="11">ATP synthase subunit a</fullName>
    </recommendedName>
</protein>
<accession>A0A8T9ZYM3</accession>
<dbReference type="GO" id="GO:0046933">
    <property type="term" value="F:proton-transporting ATP synthase activity, rotational mechanism"/>
    <property type="evidence" value="ECO:0007669"/>
    <property type="project" value="TreeGrafter"/>
</dbReference>
<evidence type="ECO:0000256" key="10">
    <source>
        <dbReference type="ARBA" id="ARBA00023310"/>
    </source>
</evidence>
<keyword evidence="5 12" id="KW-0812">Transmembrane</keyword>
<keyword evidence="7 12" id="KW-1133">Transmembrane helix</keyword>
<feature type="transmembrane region" description="Helical" evidence="12">
    <location>
        <begin position="97"/>
        <end position="117"/>
    </location>
</feature>
<dbReference type="PROSITE" id="PS00449">
    <property type="entry name" value="ATPASE_A"/>
    <property type="match status" value="1"/>
</dbReference>
<dbReference type="GO" id="GO:0045259">
    <property type="term" value="C:proton-transporting ATP synthase complex"/>
    <property type="evidence" value="ECO:0007669"/>
    <property type="project" value="UniProtKB-KW"/>
</dbReference>
<keyword evidence="4" id="KW-0138">CF(0)</keyword>
<evidence type="ECO:0000256" key="12">
    <source>
        <dbReference type="SAM" id="Phobius"/>
    </source>
</evidence>
<dbReference type="CDD" id="cd00310">
    <property type="entry name" value="ATP-synt_Fo_a_6"/>
    <property type="match status" value="1"/>
</dbReference>
<evidence type="ECO:0000256" key="5">
    <source>
        <dbReference type="ARBA" id="ARBA00022692"/>
    </source>
</evidence>
<evidence type="ECO:0000313" key="13">
    <source>
        <dbReference type="EMBL" id="UPL66041.1"/>
    </source>
</evidence>
<dbReference type="Pfam" id="PF00119">
    <property type="entry name" value="ATP-synt_A"/>
    <property type="match status" value="1"/>
</dbReference>
<keyword evidence="6" id="KW-0375">Hydrogen ion transport</keyword>
<evidence type="ECO:0000256" key="4">
    <source>
        <dbReference type="ARBA" id="ARBA00022547"/>
    </source>
</evidence>
<dbReference type="InterPro" id="IPR035908">
    <property type="entry name" value="F0_ATP_A_sf"/>
</dbReference>
<keyword evidence="3" id="KW-0813">Transport</keyword>
<organism evidence="13">
    <name type="scientific">Arbanatus sp</name>
    <dbReference type="NCBI Taxonomy" id="2931282"/>
    <lineage>
        <taxon>Eukaryota</taxon>
        <taxon>Metazoa</taxon>
        <taxon>Ecdysozoa</taxon>
        <taxon>Arthropoda</taxon>
        <taxon>Hexapoda</taxon>
        <taxon>Insecta</taxon>
        <taxon>Pterygota</taxon>
        <taxon>Neoptera</taxon>
        <taxon>Paraneoptera</taxon>
        <taxon>Hemiptera</taxon>
        <taxon>Heteroptera</taxon>
        <taxon>Panheteroptera</taxon>
        <taxon>Pentatomomorpha</taxon>
        <taxon>Aradoidea</taxon>
        <taxon>Aradidae</taxon>
        <taxon>Mezirinae</taxon>
        <taxon>Arbanatus</taxon>
    </lineage>
</organism>
<dbReference type="NCBIfam" id="TIGR01131">
    <property type="entry name" value="ATP_synt_6_or_A"/>
    <property type="match status" value="1"/>
</dbReference>
<dbReference type="InterPro" id="IPR045083">
    <property type="entry name" value="ATP_synth_F0_asu_bact/mt"/>
</dbReference>
<keyword evidence="8" id="KW-0406">Ion transport</keyword>
<dbReference type="InterPro" id="IPR000568">
    <property type="entry name" value="ATP_synth_F0_asu"/>
</dbReference>
<geneLocation type="mitochondrion" evidence="13"/>
<dbReference type="AlphaFoldDB" id="A0A8T9ZYM3"/>
<feature type="transmembrane region" description="Helical" evidence="12">
    <location>
        <begin position="69"/>
        <end position="91"/>
    </location>
</feature>
<evidence type="ECO:0000256" key="1">
    <source>
        <dbReference type="ARBA" id="ARBA00004141"/>
    </source>
</evidence>
<sequence>MMTNLFSAFDPATSTNLSLNWLSSTLFIFILPSPYWAMHNQLQMMFKKLANTLTGEFYMLINKKSPITLIFFSLFFFLLINNSLGLLPYIYTSSSQLIFSLSMALPMWFAFMLFGWIKNTTFMLAHLVPAGTPALLMPFMVCIETISNLIRPGSLAVRLTANMIAGHLLMTLLGNNTLSVNSMIVPLIMMVQLGLMWFEAAVAIIQSYVFTVLGTLYSSEVI</sequence>
<dbReference type="EMBL" id="MW619704">
    <property type="protein sequence ID" value="UPL66041.1"/>
    <property type="molecule type" value="Genomic_DNA"/>
</dbReference>